<accession>A0AAD4UUC5</accession>
<comment type="caution">
    <text evidence="1">The sequence shown here is derived from an EMBL/GenBank/DDBJ whole genome shotgun (WGS) entry which is preliminary data.</text>
</comment>
<evidence type="ECO:0000313" key="1">
    <source>
        <dbReference type="EMBL" id="KAI5312289.1"/>
    </source>
</evidence>
<sequence>MKNMRKTLNFMTVYEQSEDEQCLLENDDKAFDNYVDQNAPEIDPTVDEGEKSNDMDVSDVNSLGSRSCDEVDMPMRKRKKKLPKFDNFWSNTDLTNLIFKIGIRFLNVYVFRKAMRAFNKRKIRFSKNDKGTITKTKEKSISRQHINSESYKTIKAGTSIFYTIKAKTTSKLGFF</sequence>
<evidence type="ECO:0000313" key="2">
    <source>
        <dbReference type="Proteomes" id="UP001054821"/>
    </source>
</evidence>
<reference evidence="1 2" key="1">
    <citation type="journal article" date="2022" name="G3 (Bethesda)">
        <title>Whole-genome sequence and methylome profiling of the almond [Prunus dulcis (Mill.) D.A. Webb] cultivar 'Nonpareil'.</title>
        <authorList>
            <person name="D'Amico-Willman K.M."/>
            <person name="Ouma W.Z."/>
            <person name="Meulia T."/>
            <person name="Sideli G.M."/>
            <person name="Gradziel T.M."/>
            <person name="Fresnedo-Ramirez J."/>
        </authorList>
    </citation>
    <scope>NUCLEOTIDE SEQUENCE [LARGE SCALE GENOMIC DNA]</scope>
    <source>
        <strain evidence="1">Clone GOH B32 T37-40</strain>
    </source>
</reference>
<keyword evidence="2" id="KW-1185">Reference proteome</keyword>
<gene>
    <name evidence="1" type="ORF">L3X38_041462</name>
</gene>
<organism evidence="1 2">
    <name type="scientific">Prunus dulcis</name>
    <name type="common">Almond</name>
    <name type="synonym">Amygdalus dulcis</name>
    <dbReference type="NCBI Taxonomy" id="3755"/>
    <lineage>
        <taxon>Eukaryota</taxon>
        <taxon>Viridiplantae</taxon>
        <taxon>Streptophyta</taxon>
        <taxon>Embryophyta</taxon>
        <taxon>Tracheophyta</taxon>
        <taxon>Spermatophyta</taxon>
        <taxon>Magnoliopsida</taxon>
        <taxon>eudicotyledons</taxon>
        <taxon>Gunneridae</taxon>
        <taxon>Pentapetalae</taxon>
        <taxon>rosids</taxon>
        <taxon>fabids</taxon>
        <taxon>Rosales</taxon>
        <taxon>Rosaceae</taxon>
        <taxon>Amygdaloideae</taxon>
        <taxon>Amygdaleae</taxon>
        <taxon>Prunus</taxon>
    </lineage>
</organism>
<name>A0AAD4UUC5_PRUDU</name>
<protein>
    <submittedName>
        <fullName evidence="1">Uncharacterized protein</fullName>
    </submittedName>
</protein>
<proteinExistence type="predicted"/>
<dbReference type="AlphaFoldDB" id="A0AAD4UUC5"/>
<dbReference type="Proteomes" id="UP001054821">
    <property type="component" value="Chromosome 8"/>
</dbReference>
<dbReference type="EMBL" id="JAJFAZ020000008">
    <property type="protein sequence ID" value="KAI5312289.1"/>
    <property type="molecule type" value="Genomic_DNA"/>
</dbReference>